<protein>
    <submittedName>
        <fullName evidence="1">Uncharacterized protein</fullName>
    </submittedName>
</protein>
<name>A0ACC1TH24_9AGAR</name>
<reference evidence="1" key="1">
    <citation type="submission" date="2022-09" db="EMBL/GenBank/DDBJ databases">
        <title>A Global Phylogenomic Analysis of the Shiitake Genus Lentinula.</title>
        <authorList>
            <consortium name="DOE Joint Genome Institute"/>
            <person name="Sierra-Patev S."/>
            <person name="Min B."/>
            <person name="Naranjo-Ortiz M."/>
            <person name="Looney B."/>
            <person name="Konkel Z."/>
            <person name="Slot J.C."/>
            <person name="Sakamoto Y."/>
            <person name="Steenwyk J.L."/>
            <person name="Rokas A."/>
            <person name="Carro J."/>
            <person name="Camarero S."/>
            <person name="Ferreira P."/>
            <person name="Molpeceres G."/>
            <person name="Ruiz-Duenas F.J."/>
            <person name="Serrano A."/>
            <person name="Henrissat B."/>
            <person name="Drula E."/>
            <person name="Hughes K.W."/>
            <person name="Mata J.L."/>
            <person name="Ishikawa N.K."/>
            <person name="Vargas-Isla R."/>
            <person name="Ushijima S."/>
            <person name="Smith C.A."/>
            <person name="Ahrendt S."/>
            <person name="Andreopoulos W."/>
            <person name="He G."/>
            <person name="Labutti K."/>
            <person name="Lipzen A."/>
            <person name="Ng V."/>
            <person name="Riley R."/>
            <person name="Sandor L."/>
            <person name="Barry K."/>
            <person name="Martinez A.T."/>
            <person name="Xiao Y."/>
            <person name="Gibbons J.G."/>
            <person name="Terashima K."/>
            <person name="Grigoriev I.V."/>
            <person name="Hibbett D.S."/>
        </authorList>
    </citation>
    <scope>NUCLEOTIDE SEQUENCE</scope>
    <source>
        <strain evidence="1">TMI1499</strain>
    </source>
</reference>
<organism evidence="1 2">
    <name type="scientific">Lentinula aff. lateritia</name>
    <dbReference type="NCBI Taxonomy" id="2804960"/>
    <lineage>
        <taxon>Eukaryota</taxon>
        <taxon>Fungi</taxon>
        <taxon>Dikarya</taxon>
        <taxon>Basidiomycota</taxon>
        <taxon>Agaricomycotina</taxon>
        <taxon>Agaricomycetes</taxon>
        <taxon>Agaricomycetidae</taxon>
        <taxon>Agaricales</taxon>
        <taxon>Marasmiineae</taxon>
        <taxon>Omphalotaceae</taxon>
        <taxon>Lentinula</taxon>
    </lineage>
</organism>
<dbReference type="Proteomes" id="UP001163835">
    <property type="component" value="Unassembled WGS sequence"/>
</dbReference>
<proteinExistence type="predicted"/>
<dbReference type="EMBL" id="MU796344">
    <property type="protein sequence ID" value="KAJ3804070.1"/>
    <property type="molecule type" value="Genomic_DNA"/>
</dbReference>
<accession>A0ACC1TH24</accession>
<evidence type="ECO:0000313" key="1">
    <source>
        <dbReference type="EMBL" id="KAJ3804070.1"/>
    </source>
</evidence>
<comment type="caution">
    <text evidence="1">The sequence shown here is derived from an EMBL/GenBank/DDBJ whole genome shotgun (WGS) entry which is preliminary data.</text>
</comment>
<evidence type="ECO:0000313" key="2">
    <source>
        <dbReference type="Proteomes" id="UP001163835"/>
    </source>
</evidence>
<sequence length="296" mass="33776">MSTNIKFKVPILKEDLSNWVIYKQRVKTKVLSHRLGRHMKGTIRPPRRVTEISGDYYLTGSATPLTDDEYEKCMEARDEYEAKEAQLCKILYETIPISLFLRIREEVTAHDTWKQLCSVIEDRPPISADTLHHRMMSLRTPEEGDIRETLTQLQMWYDELAGMGHRVPDDSFMTYIRQSCGIPYRDLFKSLANTSELTGIPLTSQFLIKKARQAADERDVEKEDDAVNSALSAAKAASLVPKGSNYQKRQGRKDNTKSKEDRSHLFCDNCEKVGHTKPNCWAPGGGSEGKGPHQRN</sequence>
<keyword evidence="2" id="KW-1185">Reference proteome</keyword>
<gene>
    <name evidence="1" type="ORF">F5876DRAFT_83839</name>
</gene>